<gene>
    <name evidence="3" type="ORF">BBM1128_09070</name>
</gene>
<dbReference type="Pfam" id="PF13635">
    <property type="entry name" value="DUF4143"/>
    <property type="match status" value="1"/>
</dbReference>
<reference evidence="3 4" key="1">
    <citation type="journal article" date="2015" name="Int J Genomics">
        <title>Comparative Genomics Revealed Genetic Diversity and Species/Strain-Level Differences in Carbohydrate Metabolism of Three Probiotic Bifidobacterial Species.</title>
        <authorList>
            <person name="Odamaki T."/>
            <person name="Horigome A."/>
            <person name="Sugahara H."/>
            <person name="Hashikura N."/>
            <person name="Minami J."/>
            <person name="Xiao J.Z."/>
            <person name="Abe F."/>
        </authorList>
    </citation>
    <scope>NUCLEOTIDE SEQUENCE [LARGE SCALE GENOMIC DNA]</scope>
    <source>
        <strain evidence="3 4">MCC 1128</strain>
    </source>
</reference>
<evidence type="ECO:0000313" key="3">
    <source>
        <dbReference type="EMBL" id="KOA39391.1"/>
    </source>
</evidence>
<dbReference type="PATRIC" id="fig|1365965.3.peg.1827"/>
<dbReference type="GeneID" id="29241195"/>
<evidence type="ECO:0000313" key="4">
    <source>
        <dbReference type="Proteomes" id="UP000037193"/>
    </source>
</evidence>
<name>A0A0L7AVX9_BIFBR</name>
<dbReference type="AlphaFoldDB" id="A0A0L7AVX9"/>
<dbReference type="RefSeq" id="WP_014483965.1">
    <property type="nucleotide sequence ID" value="NZ_AVQD01000015.1"/>
</dbReference>
<proteinExistence type="predicted"/>
<dbReference type="PANTHER" id="PTHR43566:SF2">
    <property type="entry name" value="DUF4143 DOMAIN-CONTAINING PROTEIN"/>
    <property type="match status" value="1"/>
</dbReference>
<dbReference type="SUPFAM" id="SSF52540">
    <property type="entry name" value="P-loop containing nucleoside triphosphate hydrolases"/>
    <property type="match status" value="1"/>
</dbReference>
<dbReference type="InterPro" id="IPR041682">
    <property type="entry name" value="AAA_14"/>
</dbReference>
<protein>
    <submittedName>
        <fullName evidence="3">ATPase AAA</fullName>
    </submittedName>
</protein>
<dbReference type="InterPro" id="IPR027417">
    <property type="entry name" value="P-loop_NTPase"/>
</dbReference>
<evidence type="ECO:0000259" key="2">
    <source>
        <dbReference type="Pfam" id="PF13635"/>
    </source>
</evidence>
<feature type="domain" description="AAA" evidence="1">
    <location>
        <begin position="18"/>
        <end position="133"/>
    </location>
</feature>
<sequence length="385" mass="43902">MIPRLLGTRAQQMATWFPVVSVMGPRQSGKSTLLRHTFPSYEYLNLETRNLRIAAQRDPVGFINSRPSHLFIDEAQYAPDLFPEIQAAADERHEMGQYLLSGSQNFLLLKHVDESLAGRVGIMQLLPLSYREAMQANPDLTPDMFMFRGGYPHLHEVDMPEATYFRSYITTYIQRDVAEILDVRNLQSFRTFLKLCAQNAGQLVNISKLAVETGVSNKTAKEWLSILTSSYIIFMLPPYASNERKRLTKTAKLYFYDTGLLSYLLGITSVEQLVLHKKRGEVFENLIIEETLKKHLNADEEPELYFYRDSNQVEVDLMDMTDVGNPQLIEIKSGQTARDDFCKHLVTVGNELGMPAEQRSVVYRGDTDFSNAVASFVSARTFLTR</sequence>
<feature type="domain" description="DUF4143" evidence="2">
    <location>
        <begin position="174"/>
        <end position="334"/>
    </location>
</feature>
<dbReference type="InterPro" id="IPR025420">
    <property type="entry name" value="DUF4143"/>
</dbReference>
<dbReference type="EMBL" id="AVQD01000015">
    <property type="protein sequence ID" value="KOA39391.1"/>
    <property type="molecule type" value="Genomic_DNA"/>
</dbReference>
<dbReference type="PANTHER" id="PTHR43566">
    <property type="entry name" value="CONSERVED PROTEIN"/>
    <property type="match status" value="1"/>
</dbReference>
<evidence type="ECO:0000259" key="1">
    <source>
        <dbReference type="Pfam" id="PF13173"/>
    </source>
</evidence>
<comment type="caution">
    <text evidence="3">The sequence shown here is derived from an EMBL/GenBank/DDBJ whole genome shotgun (WGS) entry which is preliminary data.</text>
</comment>
<accession>A0A0L7AVX9</accession>
<organism evidence="3 4">
    <name type="scientific">Bifidobacterium breve MCC 1128</name>
    <dbReference type="NCBI Taxonomy" id="1365965"/>
    <lineage>
        <taxon>Bacteria</taxon>
        <taxon>Bacillati</taxon>
        <taxon>Actinomycetota</taxon>
        <taxon>Actinomycetes</taxon>
        <taxon>Bifidobacteriales</taxon>
        <taxon>Bifidobacteriaceae</taxon>
        <taxon>Bifidobacterium</taxon>
    </lineage>
</organism>
<dbReference type="Pfam" id="PF13173">
    <property type="entry name" value="AAA_14"/>
    <property type="match status" value="1"/>
</dbReference>
<dbReference type="Proteomes" id="UP000037193">
    <property type="component" value="Unassembled WGS sequence"/>
</dbReference>